<feature type="binding site" evidence="13 15">
    <location>
        <begin position="349"/>
        <end position="352"/>
    </location>
    <ligand>
        <name>ATP</name>
        <dbReference type="ChEBI" id="CHEBI:30616"/>
    </ligand>
</feature>
<evidence type="ECO:0000256" key="6">
    <source>
        <dbReference type="ARBA" id="ARBA00016471"/>
    </source>
</evidence>
<dbReference type="EC" id="2.7.2.3" evidence="5 13"/>
<dbReference type="GO" id="GO:0005829">
    <property type="term" value="C:cytosol"/>
    <property type="evidence" value="ECO:0007669"/>
    <property type="project" value="TreeGrafter"/>
</dbReference>
<feature type="binding site" evidence="13 14">
    <location>
        <begin position="21"/>
        <end position="23"/>
    </location>
    <ligand>
        <name>substrate</name>
    </ligand>
</feature>
<comment type="caution">
    <text evidence="17">The sequence shown here is derived from an EMBL/GenBank/DDBJ whole genome shotgun (WGS) entry which is preliminary data.</text>
</comment>
<dbReference type="InterPro" id="IPR015824">
    <property type="entry name" value="Phosphoglycerate_kinase_N"/>
</dbReference>
<dbReference type="InterPro" id="IPR001576">
    <property type="entry name" value="Phosphoglycerate_kinase"/>
</dbReference>
<dbReference type="InterPro" id="IPR036043">
    <property type="entry name" value="Phosphoglycerate_kinase_sf"/>
</dbReference>
<evidence type="ECO:0000256" key="13">
    <source>
        <dbReference type="HAMAP-Rule" id="MF_00145"/>
    </source>
</evidence>
<comment type="catalytic activity">
    <reaction evidence="1 13 16">
        <text>(2R)-3-phosphoglycerate + ATP = (2R)-3-phospho-glyceroyl phosphate + ADP</text>
        <dbReference type="Rhea" id="RHEA:14801"/>
        <dbReference type="ChEBI" id="CHEBI:30616"/>
        <dbReference type="ChEBI" id="CHEBI:57604"/>
        <dbReference type="ChEBI" id="CHEBI:58272"/>
        <dbReference type="ChEBI" id="CHEBI:456216"/>
        <dbReference type="EC" id="2.7.2.3"/>
    </reaction>
</comment>
<evidence type="ECO:0000256" key="2">
    <source>
        <dbReference type="ARBA" id="ARBA00004838"/>
    </source>
</evidence>
<feature type="binding site" evidence="13">
    <location>
        <position position="118"/>
    </location>
    <ligand>
        <name>substrate</name>
    </ligand>
</feature>
<evidence type="ECO:0000256" key="12">
    <source>
        <dbReference type="ARBA" id="ARBA00023152"/>
    </source>
</evidence>
<protein>
    <recommendedName>
        <fullName evidence="6 13">Phosphoglycerate kinase</fullName>
        <ecNumber evidence="5 13">2.7.2.3</ecNumber>
    </recommendedName>
</protein>
<feature type="binding site" evidence="13">
    <location>
        <position position="151"/>
    </location>
    <ligand>
        <name>substrate</name>
    </ligand>
</feature>
<evidence type="ECO:0000256" key="15">
    <source>
        <dbReference type="PIRSR" id="PIRSR000724-2"/>
    </source>
</evidence>
<dbReference type="SUPFAM" id="SSF53748">
    <property type="entry name" value="Phosphoglycerate kinase"/>
    <property type="match status" value="1"/>
</dbReference>
<dbReference type="InterPro" id="IPR015911">
    <property type="entry name" value="Phosphoglycerate_kinase_CS"/>
</dbReference>
<dbReference type="GO" id="GO:0005524">
    <property type="term" value="F:ATP binding"/>
    <property type="evidence" value="ECO:0007669"/>
    <property type="project" value="UniProtKB-KW"/>
</dbReference>
<evidence type="ECO:0000256" key="14">
    <source>
        <dbReference type="PIRSR" id="PIRSR000724-1"/>
    </source>
</evidence>
<dbReference type="HAMAP" id="MF_00145">
    <property type="entry name" value="Phosphoglyc_kinase"/>
    <property type="match status" value="1"/>
</dbReference>
<dbReference type="FunFam" id="3.40.50.1260:FF:000031">
    <property type="entry name" value="Phosphoglycerate kinase 1"/>
    <property type="match status" value="1"/>
</dbReference>
<dbReference type="GO" id="GO:0004618">
    <property type="term" value="F:phosphoglycerate kinase activity"/>
    <property type="evidence" value="ECO:0007669"/>
    <property type="project" value="UniProtKB-UniRule"/>
</dbReference>
<dbReference type="FunFam" id="3.40.50.1260:FF:000006">
    <property type="entry name" value="Phosphoglycerate kinase"/>
    <property type="match status" value="1"/>
</dbReference>
<dbReference type="EMBL" id="RKRE01000001">
    <property type="protein sequence ID" value="RPF49360.1"/>
    <property type="molecule type" value="Genomic_DNA"/>
</dbReference>
<dbReference type="RefSeq" id="WP_123926653.1">
    <property type="nucleotide sequence ID" value="NZ_RKRE01000001.1"/>
</dbReference>
<keyword evidence="12 13" id="KW-0324">Glycolysis</keyword>
<gene>
    <name evidence="13" type="primary">pgk</name>
    <name evidence="17" type="ORF">EDD75_0168</name>
</gene>
<feature type="binding site" evidence="14">
    <location>
        <position position="118"/>
    </location>
    <ligand>
        <name>(2R)-3-phosphoglycerate</name>
        <dbReference type="ChEBI" id="CHEBI:58272"/>
    </ligand>
</feature>
<evidence type="ECO:0000313" key="18">
    <source>
        <dbReference type="Proteomes" id="UP000282654"/>
    </source>
</evidence>
<comment type="similarity">
    <text evidence="3 13 16">Belongs to the phosphoglycerate kinase family.</text>
</comment>
<feature type="binding site" evidence="14">
    <location>
        <position position="151"/>
    </location>
    <ligand>
        <name>(2R)-3-phosphoglycerate</name>
        <dbReference type="ChEBI" id="CHEBI:58272"/>
    </ligand>
</feature>
<evidence type="ECO:0000256" key="4">
    <source>
        <dbReference type="ARBA" id="ARBA00011245"/>
    </source>
</evidence>
<dbReference type="Gene3D" id="3.40.50.1260">
    <property type="entry name" value="Phosphoglycerate kinase, N-terminal domain"/>
    <property type="match status" value="2"/>
</dbReference>
<keyword evidence="11 13" id="KW-0067">ATP-binding</keyword>
<comment type="pathway">
    <text evidence="2 13">Carbohydrate degradation; glycolysis; pyruvate from D-glyceraldehyde 3-phosphate: step 2/5.</text>
</comment>
<evidence type="ECO:0000256" key="7">
    <source>
        <dbReference type="ARBA" id="ARBA00022490"/>
    </source>
</evidence>
<dbReference type="Pfam" id="PF00162">
    <property type="entry name" value="PGK"/>
    <property type="match status" value="1"/>
</dbReference>
<reference evidence="17 18" key="1">
    <citation type="submission" date="2018-11" db="EMBL/GenBank/DDBJ databases">
        <title>Genomic Encyclopedia of Type Strains, Phase IV (KMG-IV): sequencing the most valuable type-strain genomes for metagenomic binning, comparative biology and taxonomic classification.</title>
        <authorList>
            <person name="Goeker M."/>
        </authorList>
    </citation>
    <scope>NUCLEOTIDE SEQUENCE [LARGE SCALE GENOMIC DNA]</scope>
    <source>
        <strain evidence="17 18">DSM 102936</strain>
    </source>
</reference>
<evidence type="ECO:0000256" key="16">
    <source>
        <dbReference type="RuleBase" id="RU000532"/>
    </source>
</evidence>
<feature type="binding site" evidence="13 15">
    <location>
        <position position="323"/>
    </location>
    <ligand>
        <name>ATP</name>
        <dbReference type="ChEBI" id="CHEBI:30616"/>
    </ligand>
</feature>
<dbReference type="CDD" id="cd00318">
    <property type="entry name" value="Phosphoglycerate_kinase"/>
    <property type="match status" value="1"/>
</dbReference>
<sequence length="396" mass="41558">MAKKTVRDIDVAGKRVLVRVDFNVPLKEGRVAEDARLKAALPTIRYLCEQGARVILVSHLGRPKGVPVDELRLDPVAVRLGELLQRPVHKVDACTGPAVEAAVAALGPGDVLLLENIRFHPGEEKNDPELARQLAALCDIYVNDAFGTVHRAHASVVGVAALRPAVAGFLLERELEVLGKLLSAPEHPFVVVIGGAKISDKIGVLENLLARVEAMLVGGGMANTFLAAQGHDMGLSLVETDKLEVAANLLARAAGQGCRLVLPVDLVVAESQVPGAVHRVVPVNAVPGGWMALDIGPETVKLFAAELARARTVFWNGPLGYFEQPPFDAGTVAVARALPVATATTVVGGGDTVRAVKRAGIADKITHVSTGGGASLKLLEGKELPGVTVLQEKEEG</sequence>
<dbReference type="UniPathway" id="UPA00109">
    <property type="reaction ID" value="UER00185"/>
</dbReference>
<keyword evidence="10 13" id="KW-0418">Kinase</keyword>
<evidence type="ECO:0000256" key="5">
    <source>
        <dbReference type="ARBA" id="ARBA00013061"/>
    </source>
</evidence>
<dbReference type="Proteomes" id="UP000282654">
    <property type="component" value="Unassembled WGS sequence"/>
</dbReference>
<keyword evidence="7 13" id="KW-0963">Cytoplasm</keyword>
<feature type="binding site" evidence="13">
    <location>
        <position position="36"/>
    </location>
    <ligand>
        <name>substrate</name>
    </ligand>
</feature>
<comment type="caution">
    <text evidence="13">Lacks conserved residue(s) required for the propagation of feature annotation.</text>
</comment>
<dbReference type="GO" id="GO:0006096">
    <property type="term" value="P:glycolytic process"/>
    <property type="evidence" value="ECO:0007669"/>
    <property type="project" value="UniProtKB-UniRule"/>
</dbReference>
<feature type="binding site" evidence="13 14">
    <location>
        <begin position="59"/>
        <end position="62"/>
    </location>
    <ligand>
        <name>substrate</name>
    </ligand>
</feature>
<organism evidence="17 18">
    <name type="scientific">Thermodesulfitimonas autotrophica</name>
    <dbReference type="NCBI Taxonomy" id="1894989"/>
    <lineage>
        <taxon>Bacteria</taxon>
        <taxon>Bacillati</taxon>
        <taxon>Bacillota</taxon>
        <taxon>Clostridia</taxon>
        <taxon>Thermoanaerobacterales</taxon>
        <taxon>Thermoanaerobacteraceae</taxon>
        <taxon>Thermodesulfitimonas</taxon>
    </lineage>
</organism>
<dbReference type="PROSITE" id="PS00111">
    <property type="entry name" value="PGLYCERATE_KINASE"/>
    <property type="match status" value="1"/>
</dbReference>
<keyword evidence="9 13" id="KW-0547">Nucleotide-binding</keyword>
<evidence type="ECO:0000256" key="10">
    <source>
        <dbReference type="ARBA" id="ARBA00022777"/>
    </source>
</evidence>
<dbReference type="PRINTS" id="PR00477">
    <property type="entry name" value="PHGLYCKINASE"/>
</dbReference>
<comment type="subcellular location">
    <subcellularLocation>
        <location evidence="13">Cytoplasm</location>
    </subcellularLocation>
</comment>
<evidence type="ECO:0000256" key="9">
    <source>
        <dbReference type="ARBA" id="ARBA00022741"/>
    </source>
</evidence>
<keyword evidence="18" id="KW-1185">Reference proteome</keyword>
<evidence type="ECO:0000256" key="3">
    <source>
        <dbReference type="ARBA" id="ARBA00008982"/>
    </source>
</evidence>
<comment type="subunit">
    <text evidence="4 13">Monomer.</text>
</comment>
<dbReference type="PANTHER" id="PTHR11406:SF23">
    <property type="entry name" value="PHOSPHOGLYCERATE KINASE 1, CHLOROPLASTIC-RELATED"/>
    <property type="match status" value="1"/>
</dbReference>
<evidence type="ECO:0000256" key="11">
    <source>
        <dbReference type="ARBA" id="ARBA00022840"/>
    </source>
</evidence>
<proteinExistence type="inferred from homology"/>
<evidence type="ECO:0000256" key="8">
    <source>
        <dbReference type="ARBA" id="ARBA00022679"/>
    </source>
</evidence>
<evidence type="ECO:0000313" key="17">
    <source>
        <dbReference type="EMBL" id="RPF49360.1"/>
    </source>
</evidence>
<dbReference type="GO" id="GO:0043531">
    <property type="term" value="F:ADP binding"/>
    <property type="evidence" value="ECO:0007669"/>
    <property type="project" value="TreeGrafter"/>
</dbReference>
<dbReference type="PIRSF" id="PIRSF000724">
    <property type="entry name" value="Pgk"/>
    <property type="match status" value="1"/>
</dbReference>
<feature type="binding site" evidence="14">
    <location>
        <position position="36"/>
    </location>
    <ligand>
        <name>(2R)-3-phosphoglycerate</name>
        <dbReference type="ChEBI" id="CHEBI:58272"/>
    </ligand>
</feature>
<accession>A0A3N5B159</accession>
<evidence type="ECO:0000256" key="1">
    <source>
        <dbReference type="ARBA" id="ARBA00000642"/>
    </source>
</evidence>
<name>A0A3N5B159_9THEO</name>
<dbReference type="OrthoDB" id="9808460at2"/>
<feature type="binding site" evidence="13 15">
    <location>
        <position position="201"/>
    </location>
    <ligand>
        <name>ATP</name>
        <dbReference type="ChEBI" id="CHEBI:30616"/>
    </ligand>
</feature>
<dbReference type="GO" id="GO:0006094">
    <property type="term" value="P:gluconeogenesis"/>
    <property type="evidence" value="ECO:0007669"/>
    <property type="project" value="TreeGrafter"/>
</dbReference>
<dbReference type="PANTHER" id="PTHR11406">
    <property type="entry name" value="PHOSPHOGLYCERATE KINASE"/>
    <property type="match status" value="1"/>
</dbReference>
<dbReference type="AlphaFoldDB" id="A0A3N5B159"/>
<keyword evidence="8 13" id="KW-0808">Transferase</keyword>